<dbReference type="Gene3D" id="1.10.3910.10">
    <property type="entry name" value="SP0561-like"/>
    <property type="match status" value="1"/>
</dbReference>
<name>A0A4R3MG34_9FIRM</name>
<dbReference type="PANTHER" id="PTHR36438:SF1">
    <property type="entry name" value="IRON-SULFUR CLUSTER REPAIR PROTEIN YTFE"/>
    <property type="match status" value="1"/>
</dbReference>
<dbReference type="EMBL" id="SMAL01000014">
    <property type="protein sequence ID" value="TCT12122.1"/>
    <property type="molecule type" value="Genomic_DNA"/>
</dbReference>
<dbReference type="Gene3D" id="1.20.120.520">
    <property type="entry name" value="nmb1532 protein domain like"/>
    <property type="match status" value="1"/>
</dbReference>
<keyword evidence="2" id="KW-0963">Cytoplasm</keyword>
<dbReference type="PANTHER" id="PTHR36438">
    <property type="entry name" value="IRON-SULFUR CLUSTER REPAIR PROTEIN YTFE"/>
    <property type="match status" value="1"/>
</dbReference>
<keyword evidence="3" id="KW-0479">Metal-binding</keyword>
<comment type="caution">
    <text evidence="6">The sequence shown here is derived from an EMBL/GenBank/DDBJ whole genome shotgun (WGS) entry which is preliminary data.</text>
</comment>
<dbReference type="InterPro" id="IPR019903">
    <property type="entry name" value="RIC_family"/>
</dbReference>
<evidence type="ECO:0000256" key="2">
    <source>
        <dbReference type="ARBA" id="ARBA00022490"/>
    </source>
</evidence>
<accession>A0A4R3MG34</accession>
<comment type="subcellular location">
    <subcellularLocation>
        <location evidence="1">Cytoplasm</location>
    </subcellularLocation>
</comment>
<dbReference type="GO" id="GO:0005737">
    <property type="term" value="C:cytoplasm"/>
    <property type="evidence" value="ECO:0007669"/>
    <property type="project" value="UniProtKB-SubCell"/>
</dbReference>
<protein>
    <submittedName>
        <fullName evidence="6">Regulator of cell morphogenesis and NO signaling</fullName>
    </submittedName>
</protein>
<evidence type="ECO:0000313" key="6">
    <source>
        <dbReference type="EMBL" id="TCT12122.1"/>
    </source>
</evidence>
<dbReference type="SUPFAM" id="SSF140683">
    <property type="entry name" value="SP0561-like"/>
    <property type="match status" value="1"/>
</dbReference>
<dbReference type="OrthoDB" id="9797132at2"/>
<evidence type="ECO:0000259" key="5">
    <source>
        <dbReference type="Pfam" id="PF01814"/>
    </source>
</evidence>
<dbReference type="NCBIfam" id="TIGR03652">
    <property type="entry name" value="FeS_repair_RIC"/>
    <property type="match status" value="1"/>
</dbReference>
<sequence>MSKEIRLEDKIGEIVTDQPKTINVFLKYGIDFCCGGHRALGEVIEEEGLDSEFILENLNKDGEIRNNDNEVNYALYSKPELINHIIRTHHDYLRETLPIISGLVNKIYEVHSDKFPNVLSEINTGFHMLKDELESHLVKEEEVLFPLVLKYDEAVDEKEKGHIKKTIIELEEEHEKAGDILKRMNKITFDYKAPTGVCQTYITTYEKLKELELDLYQHIHLENNILFKNIL</sequence>
<reference evidence="6 7" key="1">
    <citation type="submission" date="2019-03" db="EMBL/GenBank/DDBJ databases">
        <title>Genomic Encyclopedia of Type Strains, Phase IV (KMG-IV): sequencing the most valuable type-strain genomes for metagenomic binning, comparative biology and taxonomic classification.</title>
        <authorList>
            <person name="Goeker M."/>
        </authorList>
    </citation>
    <scope>NUCLEOTIDE SEQUENCE [LARGE SCALE GENOMIC DNA]</scope>
    <source>
        <strain evidence="6 7">DSM 24629</strain>
    </source>
</reference>
<keyword evidence="7" id="KW-1185">Reference proteome</keyword>
<dbReference type="Pfam" id="PF04405">
    <property type="entry name" value="ScdA_N"/>
    <property type="match status" value="1"/>
</dbReference>
<feature type="domain" description="Hemerythrin-like" evidence="5">
    <location>
        <begin position="82"/>
        <end position="228"/>
    </location>
</feature>
<evidence type="ECO:0000313" key="7">
    <source>
        <dbReference type="Proteomes" id="UP000294902"/>
    </source>
</evidence>
<organism evidence="6 7">
    <name type="scientific">Natranaerovirga pectinivora</name>
    <dbReference type="NCBI Taxonomy" id="682400"/>
    <lineage>
        <taxon>Bacteria</taxon>
        <taxon>Bacillati</taxon>
        <taxon>Bacillota</taxon>
        <taxon>Clostridia</taxon>
        <taxon>Lachnospirales</taxon>
        <taxon>Natranaerovirgaceae</taxon>
        <taxon>Natranaerovirga</taxon>
    </lineage>
</organism>
<dbReference type="AlphaFoldDB" id="A0A4R3MG34"/>
<keyword evidence="4" id="KW-0408">Iron</keyword>
<dbReference type="GO" id="GO:0046872">
    <property type="term" value="F:metal ion binding"/>
    <property type="evidence" value="ECO:0007669"/>
    <property type="project" value="UniProtKB-KW"/>
</dbReference>
<gene>
    <name evidence="6" type="ORF">EDC18_11421</name>
</gene>
<dbReference type="RefSeq" id="WP_132254028.1">
    <property type="nucleotide sequence ID" value="NZ_SMAL01000014.1"/>
</dbReference>
<dbReference type="Pfam" id="PF01814">
    <property type="entry name" value="Hemerythrin"/>
    <property type="match status" value="1"/>
</dbReference>
<evidence type="ECO:0000256" key="4">
    <source>
        <dbReference type="ARBA" id="ARBA00023004"/>
    </source>
</evidence>
<proteinExistence type="predicted"/>
<evidence type="ECO:0000256" key="3">
    <source>
        <dbReference type="ARBA" id="ARBA00022723"/>
    </source>
</evidence>
<evidence type="ECO:0000256" key="1">
    <source>
        <dbReference type="ARBA" id="ARBA00004496"/>
    </source>
</evidence>
<dbReference type="InterPro" id="IPR012312">
    <property type="entry name" value="Hemerythrin-like"/>
</dbReference>
<dbReference type="InterPro" id="IPR038062">
    <property type="entry name" value="ScdA-like_N_sf"/>
</dbReference>
<dbReference type="Proteomes" id="UP000294902">
    <property type="component" value="Unassembled WGS sequence"/>
</dbReference>